<keyword evidence="3" id="KW-1185">Reference proteome</keyword>
<organism evidence="2 3">
    <name type="scientific">Trichosporon asahii var. asahii (strain CBS 8904)</name>
    <name type="common">Yeast</name>
    <dbReference type="NCBI Taxonomy" id="1220162"/>
    <lineage>
        <taxon>Eukaryota</taxon>
        <taxon>Fungi</taxon>
        <taxon>Dikarya</taxon>
        <taxon>Basidiomycota</taxon>
        <taxon>Agaricomycotina</taxon>
        <taxon>Tremellomycetes</taxon>
        <taxon>Trichosporonales</taxon>
        <taxon>Trichosporonaceae</taxon>
        <taxon>Trichosporon</taxon>
    </lineage>
</organism>
<gene>
    <name evidence="2" type="ORF">A1Q2_06383</name>
</gene>
<name>K1VJS8_TRIAC</name>
<accession>K1VJS8</accession>
<dbReference type="Proteomes" id="UP000006757">
    <property type="component" value="Unassembled WGS sequence"/>
</dbReference>
<evidence type="ECO:0000256" key="1">
    <source>
        <dbReference type="SAM" id="MobiDB-lite"/>
    </source>
</evidence>
<dbReference type="HOGENOM" id="CLU_1078440_0_0_1"/>
<protein>
    <submittedName>
        <fullName evidence="2">Uncharacterized protein</fullName>
    </submittedName>
</protein>
<proteinExistence type="predicted"/>
<comment type="caution">
    <text evidence="2">The sequence shown here is derived from an EMBL/GenBank/DDBJ whole genome shotgun (WGS) entry which is preliminary data.</text>
</comment>
<reference evidence="2 3" key="1">
    <citation type="journal article" date="2012" name="Eukaryot. Cell">
        <title>Genome sequence of the Trichosporon asahii environmental strain CBS 8904.</title>
        <authorList>
            <person name="Yang R.Y."/>
            <person name="Li H.T."/>
            <person name="Zhu H."/>
            <person name="Zhou G.P."/>
            <person name="Wang M."/>
            <person name="Wang L."/>
        </authorList>
    </citation>
    <scope>NUCLEOTIDE SEQUENCE [LARGE SCALE GENOMIC DNA]</scope>
    <source>
        <strain evidence="2 3">CBS 8904</strain>
    </source>
</reference>
<feature type="compositionally biased region" description="Basic and acidic residues" evidence="1">
    <location>
        <begin position="176"/>
        <end position="188"/>
    </location>
</feature>
<sequence length="248" mass="26536">MKRYGVLLGLIKSLTSYIQSTAGAAAAASSGTVGVTGPNPRIPPRQAPTDPDAKKSTVPTLSQYLVHPLEPMTDPSPLAQDAFFQAINTQLLPAVKEADEALVQKHPGEDESRTRARLTELRGQLEKDSAKTTHLAEYIDKVASGFNWEMRPDMEDEDDEDDDLFGGGSDDDGDVDMEKQKEEKKDEAPPDPAATNPRHGWSVTDYLRLLDTGKPPPVAPAQTEAAPARADGLTHTSPAVVAGAVSIS</sequence>
<dbReference type="AlphaFoldDB" id="K1VJS8"/>
<evidence type="ECO:0000313" key="2">
    <source>
        <dbReference type="EMBL" id="EKC99446.1"/>
    </source>
</evidence>
<feature type="compositionally biased region" description="Low complexity" evidence="1">
    <location>
        <begin position="220"/>
        <end position="230"/>
    </location>
</feature>
<dbReference type="InParanoid" id="K1VJS8"/>
<evidence type="ECO:0000313" key="3">
    <source>
        <dbReference type="Proteomes" id="UP000006757"/>
    </source>
</evidence>
<feature type="region of interest" description="Disordered" evidence="1">
    <location>
        <begin position="151"/>
        <end position="235"/>
    </location>
</feature>
<dbReference type="OMA" id="RILLIME"/>
<feature type="compositionally biased region" description="Acidic residues" evidence="1">
    <location>
        <begin position="154"/>
        <end position="175"/>
    </location>
</feature>
<dbReference type="EMBL" id="AMBO01000372">
    <property type="protein sequence ID" value="EKC99446.1"/>
    <property type="molecule type" value="Genomic_DNA"/>
</dbReference>
<dbReference type="OrthoDB" id="2575467at2759"/>
<feature type="region of interest" description="Disordered" evidence="1">
    <location>
        <begin position="29"/>
        <end position="56"/>
    </location>
</feature>